<evidence type="ECO:0000256" key="12">
    <source>
        <dbReference type="PROSITE-ProRule" id="PRU00175"/>
    </source>
</evidence>
<dbReference type="InterPro" id="IPR031127">
    <property type="entry name" value="E3_UB_ligase_RBR"/>
</dbReference>
<dbReference type="AlphaFoldDB" id="A0AAP0PXM1"/>
<dbReference type="GO" id="GO:0008270">
    <property type="term" value="F:zinc ion binding"/>
    <property type="evidence" value="ECO:0007669"/>
    <property type="project" value="UniProtKB-KW"/>
</dbReference>
<dbReference type="InterPro" id="IPR001841">
    <property type="entry name" value="Znf_RING"/>
</dbReference>
<dbReference type="InterPro" id="IPR002156">
    <property type="entry name" value="RNaseH_domain"/>
</dbReference>
<keyword evidence="9 12" id="KW-0863">Zinc-finger</keyword>
<evidence type="ECO:0000259" key="14">
    <source>
        <dbReference type="PROSITE" id="PS50089"/>
    </source>
</evidence>
<dbReference type="PROSITE" id="PS00518">
    <property type="entry name" value="ZF_RING_1"/>
    <property type="match status" value="1"/>
</dbReference>
<dbReference type="PROSITE" id="PS50089">
    <property type="entry name" value="ZF_RING_2"/>
    <property type="match status" value="1"/>
</dbReference>
<evidence type="ECO:0000256" key="1">
    <source>
        <dbReference type="ARBA" id="ARBA00001798"/>
    </source>
</evidence>
<evidence type="ECO:0000256" key="10">
    <source>
        <dbReference type="ARBA" id="ARBA00022786"/>
    </source>
</evidence>
<dbReference type="InterPro" id="IPR013083">
    <property type="entry name" value="Znf_RING/FYVE/PHD"/>
</dbReference>
<feature type="region of interest" description="Disordered" evidence="13">
    <location>
        <begin position="97"/>
        <end position="122"/>
    </location>
</feature>
<dbReference type="FunFam" id="1.20.120.1750:FF:000019">
    <property type="entry name" value="RBR-type E3 ubiquitin transferase"/>
    <property type="match status" value="1"/>
</dbReference>
<dbReference type="GO" id="GO:0061630">
    <property type="term" value="F:ubiquitin protein ligase activity"/>
    <property type="evidence" value="ECO:0007669"/>
    <property type="project" value="UniProtKB-EC"/>
</dbReference>
<comment type="caution">
    <text evidence="16">The sequence shown here is derived from an EMBL/GenBank/DDBJ whole genome shotgun (WGS) entry which is preliminary data.</text>
</comment>
<dbReference type="InterPro" id="IPR044066">
    <property type="entry name" value="TRIAD_supradom"/>
</dbReference>
<dbReference type="InterPro" id="IPR017907">
    <property type="entry name" value="Znf_RING_CS"/>
</dbReference>
<protein>
    <recommendedName>
        <fullName evidence="5">RBR-type E3 ubiquitin transferase</fullName>
        <ecNumber evidence="5">2.3.2.31</ecNumber>
    </recommendedName>
</protein>
<accession>A0AAP0PXM1</accession>
<dbReference type="FunFam" id="3.30.40.10:FF:000230">
    <property type="entry name" value="RBR-type E3 ubiquitin transferase"/>
    <property type="match status" value="1"/>
</dbReference>
<dbReference type="SMART" id="SM00184">
    <property type="entry name" value="RING"/>
    <property type="match status" value="2"/>
</dbReference>
<dbReference type="Gene3D" id="1.20.120.1750">
    <property type="match status" value="1"/>
</dbReference>
<comment type="function">
    <text evidence="3">Might act as an E3 ubiquitin-protein ligase, or as part of E3 complex, which accepts ubiquitin from specific E2 ubiquitin-conjugating enzymes and then transfers it to substrates.</text>
</comment>
<evidence type="ECO:0000256" key="3">
    <source>
        <dbReference type="ARBA" id="ARBA00003976"/>
    </source>
</evidence>
<dbReference type="GO" id="GO:0003676">
    <property type="term" value="F:nucleic acid binding"/>
    <property type="evidence" value="ECO:0007669"/>
    <property type="project" value="InterPro"/>
</dbReference>
<comment type="catalytic activity">
    <reaction evidence="1">
        <text>[E2 ubiquitin-conjugating enzyme]-S-ubiquitinyl-L-cysteine + [acceptor protein]-L-lysine = [E2 ubiquitin-conjugating enzyme]-L-cysteine + [acceptor protein]-N(6)-ubiquitinyl-L-lysine.</text>
        <dbReference type="EC" id="2.3.2.31"/>
    </reaction>
</comment>
<feature type="domain" description="RING-type" evidence="14">
    <location>
        <begin position="288"/>
        <end position="335"/>
    </location>
</feature>
<feature type="domain" description="RING-type" evidence="15">
    <location>
        <begin position="284"/>
        <end position="502"/>
    </location>
</feature>
<comment type="cofactor">
    <cofactor evidence="2">
        <name>Zn(2+)</name>
        <dbReference type="ChEBI" id="CHEBI:29105"/>
    </cofactor>
</comment>
<evidence type="ECO:0000256" key="2">
    <source>
        <dbReference type="ARBA" id="ARBA00001947"/>
    </source>
</evidence>
<evidence type="ECO:0000256" key="13">
    <source>
        <dbReference type="SAM" id="MobiDB-lite"/>
    </source>
</evidence>
<comment type="similarity">
    <text evidence="4">Belongs to the RBR family. Ariadne subfamily.</text>
</comment>
<dbReference type="Pfam" id="PF13456">
    <property type="entry name" value="RVT_3"/>
    <property type="match status" value="1"/>
</dbReference>
<evidence type="ECO:0000256" key="7">
    <source>
        <dbReference type="ARBA" id="ARBA00022723"/>
    </source>
</evidence>
<keyword evidence="10" id="KW-0833">Ubl conjugation pathway</keyword>
<dbReference type="Pfam" id="PF00097">
    <property type="entry name" value="zf-C3HC4"/>
    <property type="match status" value="1"/>
</dbReference>
<name>A0AAP0PXM1_9MAGN</name>
<dbReference type="Pfam" id="PF01485">
    <property type="entry name" value="IBR"/>
    <property type="match status" value="2"/>
</dbReference>
<dbReference type="InterPro" id="IPR018957">
    <property type="entry name" value="Znf_C3HC4_RING-type"/>
</dbReference>
<feature type="compositionally biased region" description="Basic and acidic residues" evidence="13">
    <location>
        <begin position="97"/>
        <end position="110"/>
    </location>
</feature>
<dbReference type="CDD" id="cd22582">
    <property type="entry name" value="BRcat_RBR_unk"/>
    <property type="match status" value="1"/>
</dbReference>
<dbReference type="EMBL" id="JBBNAG010000002">
    <property type="protein sequence ID" value="KAK9158229.1"/>
    <property type="molecule type" value="Genomic_DNA"/>
</dbReference>
<evidence type="ECO:0000256" key="9">
    <source>
        <dbReference type="ARBA" id="ARBA00022771"/>
    </source>
</evidence>
<evidence type="ECO:0000256" key="4">
    <source>
        <dbReference type="ARBA" id="ARBA00005884"/>
    </source>
</evidence>
<dbReference type="PROSITE" id="PS51873">
    <property type="entry name" value="TRIAD"/>
    <property type="match status" value="1"/>
</dbReference>
<evidence type="ECO:0000256" key="6">
    <source>
        <dbReference type="ARBA" id="ARBA00022679"/>
    </source>
</evidence>
<evidence type="ECO:0000256" key="11">
    <source>
        <dbReference type="ARBA" id="ARBA00022833"/>
    </source>
</evidence>
<dbReference type="EC" id="2.3.2.31" evidence="5"/>
<dbReference type="CDD" id="cd22584">
    <property type="entry name" value="Rcat_RBR_unk"/>
    <property type="match status" value="1"/>
</dbReference>
<keyword evidence="11" id="KW-0862">Zinc</keyword>
<dbReference type="Gene3D" id="3.30.420.10">
    <property type="entry name" value="Ribonuclease H-like superfamily/Ribonuclease H"/>
    <property type="match status" value="1"/>
</dbReference>
<dbReference type="Proteomes" id="UP001419268">
    <property type="component" value="Unassembled WGS sequence"/>
</dbReference>
<proteinExistence type="inferred from homology"/>
<keyword evidence="7" id="KW-0479">Metal-binding</keyword>
<keyword evidence="6" id="KW-0808">Transferase</keyword>
<evidence type="ECO:0000259" key="15">
    <source>
        <dbReference type="PROSITE" id="PS51873"/>
    </source>
</evidence>
<sequence>MDDRENRDFDIAFALQMQEAMNDSLLEQQQPPQPEEEEHGYEDQIAHLQTLELLHKYKLEMEDNESSQAEMRRVREELQRRVHDQRFAREISRIPEPEWQKNGDNVEKPFGEGSSSSSTPAGLGLVEEAEPFRLYFKGLFSDERWGSVAAVAAAVCDPSGMMVLKVQKPLLGDWKAGWMDNLELKVEVKGLMEGLTAALSVDIKRIDFFCDYYPLYQYITMRWLVKQQTIGTVIDQVILLQRKFESCRPFFVARNDIRYAFKLARGALESQITRSAKSNNSKNVMENCSICLEDIVVGQMFSIDGCLHRFCFSCMKQHVEVKLLNGVVPRCPHEKCNSKLDIHNSKKFLSPELVDKMMLLLKEESIPVTEKIYCPVPLCSMLMSKKEALECVKGVAAGANQSGIRKCIKCDALFCINCMVPWHKNMNCRDYKRLNPHPNAEDAKLKSLANQKLWRQCVKCSHMIELAEGCYHITCRCGYEFCYTCGASWIKKEPTCSCRIWDERNILDRQRR</sequence>
<gene>
    <name evidence="16" type="ORF">Scep_004803</name>
</gene>
<evidence type="ECO:0000256" key="5">
    <source>
        <dbReference type="ARBA" id="ARBA00012251"/>
    </source>
</evidence>
<keyword evidence="8" id="KW-0677">Repeat</keyword>
<evidence type="ECO:0000313" key="16">
    <source>
        <dbReference type="EMBL" id="KAK9158229.1"/>
    </source>
</evidence>
<evidence type="ECO:0000313" key="17">
    <source>
        <dbReference type="Proteomes" id="UP001419268"/>
    </source>
</evidence>
<dbReference type="SMART" id="SM00647">
    <property type="entry name" value="IBR"/>
    <property type="match status" value="2"/>
</dbReference>
<evidence type="ECO:0000256" key="8">
    <source>
        <dbReference type="ARBA" id="ARBA00022737"/>
    </source>
</evidence>
<dbReference type="PANTHER" id="PTHR11685">
    <property type="entry name" value="RBR FAMILY RING FINGER AND IBR DOMAIN-CONTAINING"/>
    <property type="match status" value="1"/>
</dbReference>
<dbReference type="InterPro" id="IPR036397">
    <property type="entry name" value="RNaseH_sf"/>
</dbReference>
<keyword evidence="17" id="KW-1185">Reference proteome</keyword>
<organism evidence="16 17">
    <name type="scientific">Stephania cephalantha</name>
    <dbReference type="NCBI Taxonomy" id="152367"/>
    <lineage>
        <taxon>Eukaryota</taxon>
        <taxon>Viridiplantae</taxon>
        <taxon>Streptophyta</taxon>
        <taxon>Embryophyta</taxon>
        <taxon>Tracheophyta</taxon>
        <taxon>Spermatophyta</taxon>
        <taxon>Magnoliopsida</taxon>
        <taxon>Ranunculales</taxon>
        <taxon>Menispermaceae</taxon>
        <taxon>Menispermoideae</taxon>
        <taxon>Cissampelideae</taxon>
        <taxon>Stephania</taxon>
    </lineage>
</organism>
<dbReference type="GO" id="GO:0004523">
    <property type="term" value="F:RNA-DNA hybrid ribonuclease activity"/>
    <property type="evidence" value="ECO:0007669"/>
    <property type="project" value="InterPro"/>
</dbReference>
<reference evidence="16 17" key="1">
    <citation type="submission" date="2024-01" db="EMBL/GenBank/DDBJ databases">
        <title>Genome assemblies of Stephania.</title>
        <authorList>
            <person name="Yang L."/>
        </authorList>
    </citation>
    <scope>NUCLEOTIDE SEQUENCE [LARGE SCALE GENOMIC DNA]</scope>
    <source>
        <strain evidence="16">JXDWG</strain>
        <tissue evidence="16">Leaf</tissue>
    </source>
</reference>
<dbReference type="FunFam" id="3.30.420.10:FF:000076">
    <property type="entry name" value="RBR-type E3 ubiquitin transferase"/>
    <property type="match status" value="1"/>
</dbReference>
<dbReference type="InterPro" id="IPR002867">
    <property type="entry name" value="IBR_dom"/>
</dbReference>
<dbReference type="SUPFAM" id="SSF57850">
    <property type="entry name" value="RING/U-box"/>
    <property type="match status" value="3"/>
</dbReference>
<dbReference type="GO" id="GO:0016567">
    <property type="term" value="P:protein ubiquitination"/>
    <property type="evidence" value="ECO:0007669"/>
    <property type="project" value="InterPro"/>
</dbReference>
<dbReference type="Gene3D" id="3.30.40.10">
    <property type="entry name" value="Zinc/RING finger domain, C3HC4 (zinc finger)"/>
    <property type="match status" value="1"/>
</dbReference>
<feature type="region of interest" description="Disordered" evidence="13">
    <location>
        <begin position="20"/>
        <end position="44"/>
    </location>
</feature>